<evidence type="ECO:0000313" key="1">
    <source>
        <dbReference type="EMBL" id="GLQ00590.1"/>
    </source>
</evidence>
<keyword evidence="2" id="KW-1185">Reference proteome</keyword>
<comment type="caution">
    <text evidence="1">The sequence shown here is derived from an EMBL/GenBank/DDBJ whole genome shotgun (WGS) entry which is preliminary data.</text>
</comment>
<dbReference type="Pfam" id="PF10134">
    <property type="entry name" value="RPA"/>
    <property type="match status" value="1"/>
</dbReference>
<protein>
    <submittedName>
        <fullName evidence="1">Plasmid replication initiator protein RepA</fullName>
    </submittedName>
</protein>
<evidence type="ECO:0000313" key="2">
    <source>
        <dbReference type="Proteomes" id="UP001161423"/>
    </source>
</evidence>
<sequence>MALPPMAKDQLKRLKHPQKDLFVIDALDVIIKDDMPSMEYPFYSLSKKPDREVRRYEYKDRWIEFRPSIKGLPTIYDKDLIIYAISNIIAALDEGQEPPKEVEIDPYAFFVFTQRGTGGRDYDALRDSLDRLDGTRFRTNITMNGTIIDQWQGLLDKSALKTNEATGKPEVLRITLSDMVINTIKSREVLTLNRDYFRLKKPIERRIYELARKHVGQQNGWGVSLETLHIKSGSRAVIREFRRAVKHLSEHNHLPDYHVYFEKETDKVFFYPREEFQKAYKPNEQEEAEGETLPALAFWAIEKGKAAAPDMDIYALEADWRALWKKTGKKPFENHNAAFIGYCKSAYKKANS</sequence>
<dbReference type="RefSeq" id="WP_379008463.1">
    <property type="nucleotide sequence ID" value="NZ_JBHSWP010000002.1"/>
</dbReference>
<dbReference type="InterPro" id="IPR018777">
    <property type="entry name" value="Replication_initiator_prot_A"/>
</dbReference>
<dbReference type="Proteomes" id="UP001161423">
    <property type="component" value="Unassembled WGS sequence"/>
</dbReference>
<name>A0ABQ5TX70_9GAMM</name>
<accession>A0ABQ5TX70</accession>
<dbReference type="EMBL" id="BSND01000012">
    <property type="protein sequence ID" value="GLQ00590.1"/>
    <property type="molecule type" value="Genomic_DNA"/>
</dbReference>
<gene>
    <name evidence="1" type="ORF">GCM10007891_24430</name>
</gene>
<organism evidence="1 2">
    <name type="scientific">Methylophaga thalassica</name>
    <dbReference type="NCBI Taxonomy" id="40223"/>
    <lineage>
        <taxon>Bacteria</taxon>
        <taxon>Pseudomonadati</taxon>
        <taxon>Pseudomonadota</taxon>
        <taxon>Gammaproteobacteria</taxon>
        <taxon>Thiotrichales</taxon>
        <taxon>Piscirickettsiaceae</taxon>
        <taxon>Methylophaga</taxon>
    </lineage>
</organism>
<reference evidence="1" key="1">
    <citation type="journal article" date="2014" name="Int. J. Syst. Evol. Microbiol.">
        <title>Complete genome of a new Firmicutes species belonging to the dominant human colonic microbiota ('Ruminococcus bicirculans') reveals two chromosomes and a selective capacity to utilize plant glucans.</title>
        <authorList>
            <consortium name="NISC Comparative Sequencing Program"/>
            <person name="Wegmann U."/>
            <person name="Louis P."/>
            <person name="Goesmann A."/>
            <person name="Henrissat B."/>
            <person name="Duncan S.H."/>
            <person name="Flint H.J."/>
        </authorList>
    </citation>
    <scope>NUCLEOTIDE SEQUENCE</scope>
    <source>
        <strain evidence="1">NBRC 102424</strain>
    </source>
</reference>
<reference evidence="1" key="2">
    <citation type="submission" date="2023-01" db="EMBL/GenBank/DDBJ databases">
        <title>Draft genome sequence of Methylophaga thalassica strain NBRC 102424.</title>
        <authorList>
            <person name="Sun Q."/>
            <person name="Mori K."/>
        </authorList>
    </citation>
    <scope>NUCLEOTIDE SEQUENCE</scope>
    <source>
        <strain evidence="1">NBRC 102424</strain>
    </source>
</reference>
<proteinExistence type="predicted"/>